<dbReference type="InterPro" id="IPR000742">
    <property type="entry name" value="EGF"/>
</dbReference>
<dbReference type="AlphaFoldDB" id="A0A183PL22"/>
<evidence type="ECO:0000313" key="1">
    <source>
        <dbReference type="EMBL" id="VDP67573.1"/>
    </source>
</evidence>
<protein>
    <submittedName>
        <fullName evidence="1">Uncharacterized protein</fullName>
    </submittedName>
</protein>
<dbReference type="EMBL" id="UZAL01035388">
    <property type="protein sequence ID" value="VDP67573.1"/>
    <property type="molecule type" value="Genomic_DNA"/>
</dbReference>
<accession>A0A183PL22</accession>
<reference evidence="1 2" key="1">
    <citation type="submission" date="2018-11" db="EMBL/GenBank/DDBJ databases">
        <authorList>
            <consortium name="Pathogen Informatics"/>
        </authorList>
    </citation>
    <scope>NUCLEOTIDE SEQUENCE [LARGE SCALE GENOMIC DNA]</scope>
    <source>
        <strain>Denwood</strain>
        <strain evidence="2">Zambia</strain>
    </source>
</reference>
<dbReference type="PROSITE" id="PS00022">
    <property type="entry name" value="EGF_1"/>
    <property type="match status" value="1"/>
</dbReference>
<organism evidence="1 2">
    <name type="scientific">Schistosoma mattheei</name>
    <dbReference type="NCBI Taxonomy" id="31246"/>
    <lineage>
        <taxon>Eukaryota</taxon>
        <taxon>Metazoa</taxon>
        <taxon>Spiralia</taxon>
        <taxon>Lophotrochozoa</taxon>
        <taxon>Platyhelminthes</taxon>
        <taxon>Trematoda</taxon>
        <taxon>Digenea</taxon>
        <taxon>Strigeidida</taxon>
        <taxon>Schistosomatoidea</taxon>
        <taxon>Schistosomatidae</taxon>
        <taxon>Schistosoma</taxon>
    </lineage>
</organism>
<keyword evidence="2" id="KW-1185">Reference proteome</keyword>
<gene>
    <name evidence="1" type="ORF">SMTD_LOCUS15058</name>
</gene>
<name>A0A183PL22_9TREM</name>
<evidence type="ECO:0000313" key="2">
    <source>
        <dbReference type="Proteomes" id="UP000269396"/>
    </source>
</evidence>
<proteinExistence type="predicted"/>
<dbReference type="STRING" id="31246.A0A183PL22"/>
<dbReference type="Proteomes" id="UP000269396">
    <property type="component" value="Unassembled WGS sequence"/>
</dbReference>
<sequence>MKAELGKYCNCEYIQYDMAWANFHTFNATQQRDFLEDIETGCPNPCLGNPCKNTQSVKNHICHVTGTFENEYQCHCKEEMIWDKNLRICLPINPCNRKRFQVCIPENTLQCIAYNSSEYECICKLEYMGIDCSLPRDACYERVDKKKYDYTNNNNDTLVTTLNIQLYNVIICNKLYLSTHQLVTIHTTIMNPSFNTYESIRIHFDLSVQSQSNGNFNCQIHLGNICQPILGTDYYQCKCLERYQPLLYTSEPNCFGRINPCHSIHLTDLLIDSSLNDEKKNFQMVSNKNQYIHPSTVIYWGLTCLNDGQCVASEDFTHAICVCPTAPDGSLLYTGLICEYSIGIWSSWTLPSPCFPEDCGLSRYRWRRRQCLNNTIDDNMIFHSPDSLAKLNDIDTLKRRMTLPCPGASEEVSYTLV</sequence>